<organism evidence="3 5">
    <name type="scientific">Nesidiocoris tenuis</name>
    <dbReference type="NCBI Taxonomy" id="355587"/>
    <lineage>
        <taxon>Eukaryota</taxon>
        <taxon>Metazoa</taxon>
        <taxon>Ecdysozoa</taxon>
        <taxon>Arthropoda</taxon>
        <taxon>Hexapoda</taxon>
        <taxon>Insecta</taxon>
        <taxon>Pterygota</taxon>
        <taxon>Neoptera</taxon>
        <taxon>Paraneoptera</taxon>
        <taxon>Hemiptera</taxon>
        <taxon>Heteroptera</taxon>
        <taxon>Panheteroptera</taxon>
        <taxon>Cimicomorpha</taxon>
        <taxon>Miridae</taxon>
        <taxon>Dicyphina</taxon>
        <taxon>Nesidiocoris</taxon>
    </lineage>
</organism>
<evidence type="ECO:0000259" key="2">
    <source>
        <dbReference type="PROSITE" id="PS50909"/>
    </source>
</evidence>
<feature type="compositionally biased region" description="Pro residues" evidence="1">
    <location>
        <begin position="1"/>
        <end position="11"/>
    </location>
</feature>
<dbReference type="GO" id="GO:0006893">
    <property type="term" value="P:Golgi to plasma membrane transport"/>
    <property type="evidence" value="ECO:0007669"/>
    <property type="project" value="TreeGrafter"/>
</dbReference>
<dbReference type="Gene3D" id="1.20.5.170">
    <property type="match status" value="1"/>
</dbReference>
<proteinExistence type="predicted"/>
<name>A0A6H5GRY8_9HEMI</name>
<keyword evidence="5" id="KW-1185">Reference proteome</keyword>
<feature type="non-terminal residue" evidence="3">
    <location>
        <position position="1"/>
    </location>
</feature>
<evidence type="ECO:0000313" key="4">
    <source>
        <dbReference type="EMBL" id="CAB0004363.1"/>
    </source>
</evidence>
<dbReference type="PROSITE" id="PS50909">
    <property type="entry name" value="GAT"/>
    <property type="match status" value="1"/>
</dbReference>
<dbReference type="InterPro" id="IPR027422">
    <property type="entry name" value="GGA1-3"/>
</dbReference>
<dbReference type="PANTHER" id="PTHR45905:SF1">
    <property type="entry name" value="GOLGI-LOCALIZED, GAMMA-ADAPTIN EAR CONTAINING, ARF BINDING PROTEIN"/>
    <property type="match status" value="1"/>
</dbReference>
<evidence type="ECO:0000313" key="5">
    <source>
        <dbReference type="Proteomes" id="UP000479000"/>
    </source>
</evidence>
<dbReference type="GO" id="GO:0031267">
    <property type="term" value="F:small GTPase binding"/>
    <property type="evidence" value="ECO:0007669"/>
    <property type="project" value="InterPro"/>
</dbReference>
<protein>
    <recommendedName>
        <fullName evidence="2">GAT domain-containing protein</fullName>
    </recommendedName>
</protein>
<evidence type="ECO:0000313" key="3">
    <source>
        <dbReference type="EMBL" id="CAB0004359.1"/>
    </source>
</evidence>
<dbReference type="Pfam" id="PF18308">
    <property type="entry name" value="GGA_N-GAT"/>
    <property type="match status" value="1"/>
</dbReference>
<dbReference type="EMBL" id="CADCXU010014876">
    <property type="protein sequence ID" value="CAB0004359.1"/>
    <property type="molecule type" value="Genomic_DNA"/>
</dbReference>
<dbReference type="InterPro" id="IPR041198">
    <property type="entry name" value="GGA_N-GAT"/>
</dbReference>
<sequence length="57" mass="6453">EEPAVPQPKEPPPQKHQASILQDEEKSALLQKLLQSKNPQDLQAANRLIKSMVKEVR</sequence>
<dbReference type="GO" id="GO:0006886">
    <property type="term" value="P:intracellular protein transport"/>
    <property type="evidence" value="ECO:0007669"/>
    <property type="project" value="InterPro"/>
</dbReference>
<dbReference type="GO" id="GO:0005802">
    <property type="term" value="C:trans-Golgi network"/>
    <property type="evidence" value="ECO:0007669"/>
    <property type="project" value="InterPro"/>
</dbReference>
<feature type="domain" description="GAT" evidence="2">
    <location>
        <begin position="23"/>
        <end position="57"/>
    </location>
</feature>
<dbReference type="Proteomes" id="UP000479000">
    <property type="component" value="Unassembled WGS sequence"/>
</dbReference>
<dbReference type="AlphaFoldDB" id="A0A6H5GRY8"/>
<dbReference type="GO" id="GO:0034394">
    <property type="term" value="P:protein localization to cell surface"/>
    <property type="evidence" value="ECO:0007669"/>
    <property type="project" value="TreeGrafter"/>
</dbReference>
<gene>
    <name evidence="3" type="ORF">NTEN_LOCUS9836</name>
    <name evidence="4" type="ORF">NTEN_LOCUS9840</name>
</gene>
<dbReference type="EMBL" id="CADCXU010014877">
    <property type="protein sequence ID" value="CAB0004363.1"/>
    <property type="molecule type" value="Genomic_DNA"/>
</dbReference>
<evidence type="ECO:0000256" key="1">
    <source>
        <dbReference type="SAM" id="MobiDB-lite"/>
    </source>
</evidence>
<dbReference type="SUPFAM" id="SSF89009">
    <property type="entry name" value="GAT-like domain"/>
    <property type="match status" value="1"/>
</dbReference>
<reference evidence="3 5" key="1">
    <citation type="submission" date="2020-02" db="EMBL/GenBank/DDBJ databases">
        <authorList>
            <person name="Ferguson B K."/>
        </authorList>
    </citation>
    <scope>NUCLEOTIDE SEQUENCE [LARGE SCALE GENOMIC DNA]</scope>
</reference>
<dbReference type="GO" id="GO:0035091">
    <property type="term" value="F:phosphatidylinositol binding"/>
    <property type="evidence" value="ECO:0007669"/>
    <property type="project" value="InterPro"/>
</dbReference>
<dbReference type="GO" id="GO:0043130">
    <property type="term" value="F:ubiquitin binding"/>
    <property type="evidence" value="ECO:0007669"/>
    <property type="project" value="InterPro"/>
</dbReference>
<dbReference type="PANTHER" id="PTHR45905">
    <property type="entry name" value="GOLGI-LOCALIZED, GAMMA-ADAPTIN EAR CONTAINING, ARF BINDING PROTEIN"/>
    <property type="match status" value="1"/>
</dbReference>
<dbReference type="InterPro" id="IPR004152">
    <property type="entry name" value="GAT_dom"/>
</dbReference>
<accession>A0A6H5GRY8</accession>
<feature type="region of interest" description="Disordered" evidence="1">
    <location>
        <begin position="1"/>
        <end position="21"/>
    </location>
</feature>